<keyword evidence="1" id="KW-0732">Signal</keyword>
<comment type="caution">
    <text evidence="2">The sequence shown here is derived from an EMBL/GenBank/DDBJ whole genome shotgun (WGS) entry which is preliminary data.</text>
</comment>
<reference evidence="2 3" key="1">
    <citation type="submission" date="2021-03" db="EMBL/GenBank/DDBJ databases">
        <title>Glycomyces sp. nov., a novel actinomycete isolated from soil.</title>
        <authorList>
            <person name="Yang X."/>
            <person name="Xu X."/>
        </authorList>
    </citation>
    <scope>NUCLEOTIDE SEQUENCE [LARGE SCALE GENOMIC DNA]</scope>
    <source>
        <strain evidence="2 3">NEAU-S30</strain>
    </source>
</reference>
<accession>A0ABS3UBJ0</accession>
<evidence type="ECO:0000313" key="2">
    <source>
        <dbReference type="EMBL" id="MBO3735077.1"/>
    </source>
</evidence>
<organism evidence="2 3">
    <name type="scientific">Glycomyces niveus</name>
    <dbReference type="NCBI Taxonomy" id="2820287"/>
    <lineage>
        <taxon>Bacteria</taxon>
        <taxon>Bacillati</taxon>
        <taxon>Actinomycetota</taxon>
        <taxon>Actinomycetes</taxon>
        <taxon>Glycomycetales</taxon>
        <taxon>Glycomycetaceae</taxon>
        <taxon>Glycomyces</taxon>
    </lineage>
</organism>
<dbReference type="RefSeq" id="WP_208498703.1">
    <property type="nucleotide sequence ID" value="NZ_JAGFNP010000012.1"/>
</dbReference>
<gene>
    <name evidence="2" type="ORF">J5V16_19780</name>
</gene>
<protein>
    <recommendedName>
        <fullName evidence="4">Secreted protein</fullName>
    </recommendedName>
</protein>
<keyword evidence="3" id="KW-1185">Reference proteome</keyword>
<name>A0ABS3UBJ0_9ACTN</name>
<feature type="signal peptide" evidence="1">
    <location>
        <begin position="1"/>
        <end position="40"/>
    </location>
</feature>
<dbReference type="EMBL" id="JAGFNP010000012">
    <property type="protein sequence ID" value="MBO3735077.1"/>
    <property type="molecule type" value="Genomic_DNA"/>
</dbReference>
<evidence type="ECO:0008006" key="4">
    <source>
        <dbReference type="Google" id="ProtNLM"/>
    </source>
</evidence>
<feature type="chain" id="PRO_5046503120" description="Secreted protein" evidence="1">
    <location>
        <begin position="41"/>
        <end position="230"/>
    </location>
</feature>
<proteinExistence type="predicted"/>
<evidence type="ECO:0000313" key="3">
    <source>
        <dbReference type="Proteomes" id="UP000681341"/>
    </source>
</evidence>
<sequence>MNDKHDNRFHKTRSSLSRSAFAAAVPLGMLAVLAAAPAHALPDGAPDAPAGLPNPMAGLTPVSVPINSDGAHIALASPTETGETYTTGPLEGHLNALVDANAANVMIAGGAMYNEVGLEGDFGEVRVSGHHADDDSTDPVVEKDGEGCVLEFEFEHLPGAREQGSVTLRTAPLEFTEHQDPGAEAFPPVDQMYRLQEPVQLFEVGGSEKPFGTIEEFDVIVNGTEVPSAK</sequence>
<dbReference type="Proteomes" id="UP000681341">
    <property type="component" value="Unassembled WGS sequence"/>
</dbReference>
<evidence type="ECO:0000256" key="1">
    <source>
        <dbReference type="SAM" id="SignalP"/>
    </source>
</evidence>